<dbReference type="Pfam" id="PF00782">
    <property type="entry name" value="DSPc"/>
    <property type="match status" value="1"/>
</dbReference>
<organism evidence="9">
    <name type="scientific">Leptosphaeria maculans (strain JN3 / isolate v23.1.3 / race Av1-4-5-6-7-8)</name>
    <name type="common">Blackleg fungus</name>
    <name type="synonym">Phoma lingam</name>
    <dbReference type="NCBI Taxonomy" id="985895"/>
    <lineage>
        <taxon>Eukaryota</taxon>
        <taxon>Fungi</taxon>
        <taxon>Dikarya</taxon>
        <taxon>Ascomycota</taxon>
        <taxon>Pezizomycotina</taxon>
        <taxon>Dothideomycetes</taxon>
        <taxon>Pleosporomycetidae</taxon>
        <taxon>Pleosporales</taxon>
        <taxon>Pleosporineae</taxon>
        <taxon>Leptosphaeriaceae</taxon>
        <taxon>Plenodomus</taxon>
        <taxon>Plenodomus lingam/Leptosphaeria maculans species complex</taxon>
    </lineage>
</organism>
<evidence type="ECO:0000259" key="7">
    <source>
        <dbReference type="PROSITE" id="PS50056"/>
    </source>
</evidence>
<dbReference type="OMA" id="FAWQGMQ"/>
<protein>
    <recommendedName>
        <fullName evidence="2">protein-tyrosine-phosphatase</fullName>
        <ecNumber evidence="2">3.1.3.48</ecNumber>
    </recommendedName>
</protein>
<dbReference type="Gene3D" id="3.90.190.10">
    <property type="entry name" value="Protein tyrosine phosphatase superfamily"/>
    <property type="match status" value="1"/>
</dbReference>
<dbReference type="GO" id="GO:0008138">
    <property type="term" value="F:protein tyrosine/serine/threonine phosphatase activity"/>
    <property type="evidence" value="ECO:0007669"/>
    <property type="project" value="TreeGrafter"/>
</dbReference>
<dbReference type="PROSITE" id="PS50054">
    <property type="entry name" value="TYR_PHOSPHATASE_DUAL"/>
    <property type="match status" value="1"/>
</dbReference>
<gene>
    <name evidence="8" type="ORF">LEMA_P045510.1</name>
</gene>
<dbReference type="VEuPathDB" id="FungiDB:LEMA_P045510.1"/>
<feature type="domain" description="Tyrosine-protein phosphatase" evidence="6">
    <location>
        <begin position="114"/>
        <end position="256"/>
    </location>
</feature>
<dbReference type="InterPro" id="IPR020422">
    <property type="entry name" value="TYR_PHOSPHATASE_DUAL_dom"/>
</dbReference>
<dbReference type="Proteomes" id="UP000002668">
    <property type="component" value="Genome"/>
</dbReference>
<dbReference type="AlphaFoldDB" id="E5R477"/>
<feature type="domain" description="Tyrosine specific protein phosphatases" evidence="7">
    <location>
        <begin position="177"/>
        <end position="234"/>
    </location>
</feature>
<dbReference type="SMART" id="SM00195">
    <property type="entry name" value="DSPc"/>
    <property type="match status" value="1"/>
</dbReference>
<evidence type="ECO:0000259" key="6">
    <source>
        <dbReference type="PROSITE" id="PS50054"/>
    </source>
</evidence>
<dbReference type="EC" id="3.1.3.48" evidence="2"/>
<comment type="similarity">
    <text evidence="1">Belongs to the protein-tyrosine phosphatase family. Non-receptor class dual specificity subfamily.</text>
</comment>
<proteinExistence type="inferred from homology"/>
<evidence type="ECO:0000313" key="9">
    <source>
        <dbReference type="Proteomes" id="UP000002668"/>
    </source>
</evidence>
<dbReference type="FunCoup" id="E5R477">
    <property type="interactions" value="706"/>
</dbReference>
<keyword evidence="4" id="KW-0904">Protein phosphatase</keyword>
<accession>E5R477</accession>
<evidence type="ECO:0000256" key="4">
    <source>
        <dbReference type="ARBA" id="ARBA00022912"/>
    </source>
</evidence>
<dbReference type="InterPro" id="IPR016130">
    <property type="entry name" value="Tyr_Pase_AS"/>
</dbReference>
<dbReference type="GO" id="GO:0005634">
    <property type="term" value="C:nucleus"/>
    <property type="evidence" value="ECO:0007669"/>
    <property type="project" value="TreeGrafter"/>
</dbReference>
<keyword evidence="9" id="KW-1185">Reference proteome</keyword>
<sequence length="431" mass="47614">MSHSTLDAVVHGLLHWCSVEEDAAAAARNSALVVHVLCPWLCFPPSPVNQGSKASHAKGCTQGASVKIQGSDAPTHLTLPPRLTSSPRNHPPPISDFQQSFPVNLIGVAMALIDRVPGPLNLYIGGMFTLRRREALLQANITHVLSVLRTPLDRDLFAPFKHMVVEVDDVDDENLLEHFPATNRFIQEGLDGGGGVLVHCAMGKSRSATVVIAYLMQKHDINPLEALSHVRQARSICEPNDGFMRQLELYGEMQMPDNVEETPAYQRWVYQREIELSRACGQAPEADKIRFEDEHVASQASGFELRCRKCRRPLATSQYLLPHTSASARESESTGTPPVTASRECAHYFLDPLSWMRPELEQGKLEGRLECPKCHTNVGKYAWQGMQCSCGEWRVPGISLSKGRIDEARKASHGIRRPPETSGAAPAKENL</sequence>
<dbReference type="PANTHER" id="PTHR45848">
    <property type="entry name" value="DUAL SPECIFICITY PROTEIN PHOSPHATASE 12 FAMILY MEMBER"/>
    <property type="match status" value="1"/>
</dbReference>
<dbReference type="EMBL" id="FP929083">
    <property type="protein sequence ID" value="CBX91845.1"/>
    <property type="molecule type" value="Genomic_DNA"/>
</dbReference>
<dbReference type="InParanoid" id="E5R477"/>
<dbReference type="eggNOG" id="KOG1716">
    <property type="taxonomic scope" value="Eukaryota"/>
</dbReference>
<evidence type="ECO:0000256" key="2">
    <source>
        <dbReference type="ARBA" id="ARBA00013064"/>
    </source>
</evidence>
<feature type="region of interest" description="Disordered" evidence="5">
    <location>
        <begin position="71"/>
        <end position="90"/>
    </location>
</feature>
<evidence type="ECO:0000256" key="5">
    <source>
        <dbReference type="SAM" id="MobiDB-lite"/>
    </source>
</evidence>
<dbReference type="OrthoDB" id="2017893at2759"/>
<dbReference type="GO" id="GO:0004725">
    <property type="term" value="F:protein tyrosine phosphatase activity"/>
    <property type="evidence" value="ECO:0007669"/>
    <property type="project" value="UniProtKB-EC"/>
</dbReference>
<keyword evidence="3" id="KW-0378">Hydrolase</keyword>
<dbReference type="InterPro" id="IPR000387">
    <property type="entry name" value="Tyr_Pase_dom"/>
</dbReference>
<evidence type="ECO:0000256" key="3">
    <source>
        <dbReference type="ARBA" id="ARBA00022801"/>
    </source>
</evidence>
<evidence type="ECO:0000313" key="8">
    <source>
        <dbReference type="EMBL" id="CBX91845.1"/>
    </source>
</evidence>
<dbReference type="InterPro" id="IPR000340">
    <property type="entry name" value="Dual-sp_phosphatase_cat-dom"/>
</dbReference>
<dbReference type="SUPFAM" id="SSF52799">
    <property type="entry name" value="(Phosphotyrosine protein) phosphatases II"/>
    <property type="match status" value="1"/>
</dbReference>
<dbReference type="HOGENOM" id="CLU_023312_0_1_1"/>
<dbReference type="STRING" id="985895.E5R477"/>
<dbReference type="PROSITE" id="PS50056">
    <property type="entry name" value="TYR_PHOSPHATASE_2"/>
    <property type="match status" value="1"/>
</dbReference>
<reference evidence="9" key="1">
    <citation type="journal article" date="2011" name="Nat. Commun.">
        <title>Effector diversification within compartments of the Leptosphaeria maculans genome affected by Repeat-Induced Point mutations.</title>
        <authorList>
            <person name="Rouxel T."/>
            <person name="Grandaubert J."/>
            <person name="Hane J.K."/>
            <person name="Hoede C."/>
            <person name="van de Wouw A.P."/>
            <person name="Couloux A."/>
            <person name="Dominguez V."/>
            <person name="Anthouard V."/>
            <person name="Bally P."/>
            <person name="Bourras S."/>
            <person name="Cozijnsen A.J."/>
            <person name="Ciuffetti L.M."/>
            <person name="Degrave A."/>
            <person name="Dilmaghani A."/>
            <person name="Duret L."/>
            <person name="Fudal I."/>
            <person name="Goodwin S.B."/>
            <person name="Gout L."/>
            <person name="Glaser N."/>
            <person name="Linglin J."/>
            <person name="Kema G.H.J."/>
            <person name="Lapalu N."/>
            <person name="Lawrence C.B."/>
            <person name="May K."/>
            <person name="Meyer M."/>
            <person name="Ollivier B."/>
            <person name="Poulain J."/>
            <person name="Schoch C.L."/>
            <person name="Simon A."/>
            <person name="Spatafora J.W."/>
            <person name="Stachowiak A."/>
            <person name="Turgeon B.G."/>
            <person name="Tyler B.M."/>
            <person name="Vincent D."/>
            <person name="Weissenbach J."/>
            <person name="Amselem J."/>
            <person name="Quesneville H."/>
            <person name="Oliver R.P."/>
            <person name="Wincker P."/>
            <person name="Balesdent M.-H."/>
            <person name="Howlett B.J."/>
        </authorList>
    </citation>
    <scope>NUCLEOTIDE SEQUENCE [LARGE SCALE GENOMIC DNA]</scope>
    <source>
        <strain evidence="9">JN3 / isolate v23.1.3 / race Av1-4-5-6-7-8</strain>
    </source>
</reference>
<feature type="region of interest" description="Disordered" evidence="5">
    <location>
        <begin position="406"/>
        <end position="431"/>
    </location>
</feature>
<dbReference type="InterPro" id="IPR029021">
    <property type="entry name" value="Prot-tyrosine_phosphatase-like"/>
</dbReference>
<evidence type="ECO:0000256" key="1">
    <source>
        <dbReference type="ARBA" id="ARBA00008601"/>
    </source>
</evidence>
<dbReference type="PROSITE" id="PS00383">
    <property type="entry name" value="TYR_PHOSPHATASE_1"/>
    <property type="match status" value="1"/>
</dbReference>
<name>E5R477_LEPMJ</name>
<dbReference type="PANTHER" id="PTHR45848:SF4">
    <property type="entry name" value="DUAL SPECIFICITY PROTEIN PHOSPHATASE 12"/>
    <property type="match status" value="1"/>
</dbReference>